<evidence type="ECO:0000256" key="4">
    <source>
        <dbReference type="ARBA" id="ARBA00044877"/>
    </source>
</evidence>
<dbReference type="STRING" id="225324.SAMN02745126_00920"/>
<evidence type="ECO:0000313" key="9">
    <source>
        <dbReference type="Proteomes" id="UP000190092"/>
    </source>
</evidence>
<dbReference type="InterPro" id="IPR024690">
    <property type="entry name" value="CN_hydtase_beta_dom_C"/>
</dbReference>
<accession>A0A1T4KEH3</accession>
<evidence type="ECO:0000256" key="2">
    <source>
        <dbReference type="ARBA" id="ARBA00009098"/>
    </source>
</evidence>
<evidence type="ECO:0000259" key="7">
    <source>
        <dbReference type="Pfam" id="PF21006"/>
    </source>
</evidence>
<keyword evidence="9" id="KW-1185">Reference proteome</keyword>
<dbReference type="RefSeq" id="WP_085932600.1">
    <property type="nucleotide sequence ID" value="NZ_FUWJ01000001.1"/>
</dbReference>
<protein>
    <recommendedName>
        <fullName evidence="5">Nitrile hydratase subunit beta</fullName>
        <shortName evidence="5">NHase</shortName>
        <ecNumber evidence="5">4.2.1.84</ecNumber>
    </recommendedName>
</protein>
<dbReference type="SUPFAM" id="SSF50090">
    <property type="entry name" value="Electron transport accessory proteins"/>
    <property type="match status" value="1"/>
</dbReference>
<dbReference type="Pfam" id="PF02211">
    <property type="entry name" value="NHase_beta_C"/>
    <property type="match status" value="1"/>
</dbReference>
<dbReference type="InterPro" id="IPR042262">
    <property type="entry name" value="CN_hydtase_beta_C"/>
</dbReference>
<keyword evidence="3 5" id="KW-0456">Lyase</keyword>
<dbReference type="PIRSF" id="PIRSF001427">
    <property type="entry name" value="NHase_beta"/>
    <property type="match status" value="1"/>
</dbReference>
<comment type="similarity">
    <text evidence="2 5">Belongs to the nitrile hydratase subunit beta family.</text>
</comment>
<dbReference type="Gene3D" id="1.10.472.20">
    <property type="entry name" value="Nitrile hydratase, beta subunit"/>
    <property type="match status" value="1"/>
</dbReference>
<evidence type="ECO:0000313" key="8">
    <source>
        <dbReference type="EMBL" id="SJZ40800.1"/>
    </source>
</evidence>
<proteinExistence type="inferred from homology"/>
<dbReference type="Pfam" id="PF21006">
    <property type="entry name" value="NHase_beta_N"/>
    <property type="match status" value="1"/>
</dbReference>
<dbReference type="Gene3D" id="2.30.30.50">
    <property type="match status" value="1"/>
</dbReference>
<evidence type="ECO:0000256" key="1">
    <source>
        <dbReference type="ARBA" id="ARBA00004042"/>
    </source>
</evidence>
<dbReference type="InterPro" id="IPR003168">
    <property type="entry name" value="Nitrile_hydratase_bsu"/>
</dbReference>
<dbReference type="InterPro" id="IPR008990">
    <property type="entry name" value="Elect_transpt_acc-like_dom_sf"/>
</dbReference>
<dbReference type="GO" id="GO:0046914">
    <property type="term" value="F:transition metal ion binding"/>
    <property type="evidence" value="ECO:0007669"/>
    <property type="project" value="InterPro"/>
</dbReference>
<feature type="domain" description="Nitrile hydratase beta subunit" evidence="6">
    <location>
        <begin position="123"/>
        <end position="217"/>
    </location>
</feature>
<gene>
    <name evidence="8" type="ORF">SAMN02745126_00920</name>
</gene>
<evidence type="ECO:0000259" key="6">
    <source>
        <dbReference type="Pfam" id="PF02211"/>
    </source>
</evidence>
<organism evidence="8 9">
    <name type="scientific">Enhydrobacter aerosaccus</name>
    <dbReference type="NCBI Taxonomy" id="225324"/>
    <lineage>
        <taxon>Bacteria</taxon>
        <taxon>Pseudomonadati</taxon>
        <taxon>Pseudomonadota</taxon>
        <taxon>Alphaproteobacteria</taxon>
        <taxon>Hyphomicrobiales</taxon>
        <taxon>Enhydrobacter</taxon>
    </lineage>
</organism>
<evidence type="ECO:0000256" key="5">
    <source>
        <dbReference type="PIRNR" id="PIRNR001427"/>
    </source>
</evidence>
<dbReference type="GO" id="GO:0018822">
    <property type="term" value="F:nitrile hydratase activity"/>
    <property type="evidence" value="ECO:0007669"/>
    <property type="project" value="UniProtKB-EC"/>
</dbReference>
<dbReference type="AlphaFoldDB" id="A0A1T4KEH3"/>
<dbReference type="Proteomes" id="UP000190092">
    <property type="component" value="Unassembled WGS sequence"/>
</dbReference>
<sequence>MNGVHDMGGMDGFGKVEVEANEPPFHEKWEGRVLAMNRAMGYGGAWHIDDSRYAQETLPPQVYLAASYYWRWELAMEKNLLRRGYVTAEELAAGHALQPAKPLARKLTTEVVAAGMTRSSFFRQQQGPARFKPGDRVRTANIHPQTHTRLPRYARDKVGVVELIHGCHAYPDSVATDRGDDPQWLYTVVFDGREIWGPDADPTLKVSIDAFEPYLEPA</sequence>
<comment type="catalytic activity">
    <reaction evidence="4 5">
        <text>an aliphatic primary amide = an aliphatic nitrile + H2O</text>
        <dbReference type="Rhea" id="RHEA:12673"/>
        <dbReference type="ChEBI" id="CHEBI:15377"/>
        <dbReference type="ChEBI" id="CHEBI:65285"/>
        <dbReference type="ChEBI" id="CHEBI:80291"/>
        <dbReference type="EC" id="4.2.1.84"/>
    </reaction>
</comment>
<dbReference type="InterPro" id="IPR049054">
    <property type="entry name" value="CN_hydtase_beta-like_N"/>
</dbReference>
<evidence type="ECO:0000256" key="3">
    <source>
        <dbReference type="ARBA" id="ARBA00023239"/>
    </source>
</evidence>
<dbReference type="EC" id="4.2.1.84" evidence="5"/>
<dbReference type="NCBIfam" id="TIGR03888">
    <property type="entry name" value="nitrile_beta"/>
    <property type="match status" value="1"/>
</dbReference>
<dbReference type="EMBL" id="FUWJ01000001">
    <property type="protein sequence ID" value="SJZ40800.1"/>
    <property type="molecule type" value="Genomic_DNA"/>
</dbReference>
<dbReference type="OrthoDB" id="3478924at2"/>
<name>A0A1T4KEH3_9HYPH</name>
<comment type="function">
    <text evidence="1 5">NHase catalyzes the hydration of various nitrile compounds to the corresponding amides.</text>
</comment>
<feature type="domain" description="Nitrile hydratase beta subunit-like N-terminal" evidence="7">
    <location>
        <begin position="1"/>
        <end position="106"/>
    </location>
</feature>
<reference evidence="9" key="1">
    <citation type="submission" date="2017-02" db="EMBL/GenBank/DDBJ databases">
        <authorList>
            <person name="Varghese N."/>
            <person name="Submissions S."/>
        </authorList>
    </citation>
    <scope>NUCLEOTIDE SEQUENCE [LARGE SCALE GENOMIC DNA]</scope>
    <source>
        <strain evidence="9">ATCC 27094</strain>
    </source>
</reference>